<feature type="domain" description="EamA" evidence="6">
    <location>
        <begin position="143"/>
        <end position="278"/>
    </location>
</feature>
<feature type="transmembrane region" description="Helical" evidence="5">
    <location>
        <begin position="58"/>
        <end position="80"/>
    </location>
</feature>
<dbReference type="InterPro" id="IPR037185">
    <property type="entry name" value="EmrE-like"/>
</dbReference>
<dbReference type="InParanoid" id="A0A4R2PQT7"/>
<feature type="transmembrane region" description="Helical" evidence="5">
    <location>
        <begin position="140"/>
        <end position="159"/>
    </location>
</feature>
<evidence type="ECO:0000256" key="2">
    <source>
        <dbReference type="ARBA" id="ARBA00022692"/>
    </source>
</evidence>
<dbReference type="Pfam" id="PF00892">
    <property type="entry name" value="EamA"/>
    <property type="match status" value="2"/>
</dbReference>
<feature type="domain" description="EamA" evidence="6">
    <location>
        <begin position="7"/>
        <end position="131"/>
    </location>
</feature>
<dbReference type="GO" id="GO:0016020">
    <property type="term" value="C:membrane"/>
    <property type="evidence" value="ECO:0007669"/>
    <property type="project" value="UniProtKB-SubCell"/>
</dbReference>
<evidence type="ECO:0000256" key="1">
    <source>
        <dbReference type="ARBA" id="ARBA00004141"/>
    </source>
</evidence>
<keyword evidence="3 5" id="KW-1133">Transmembrane helix</keyword>
<comment type="subcellular location">
    <subcellularLocation>
        <location evidence="1">Membrane</location>
        <topology evidence="1">Multi-pass membrane protein</topology>
    </subcellularLocation>
</comment>
<protein>
    <submittedName>
        <fullName evidence="7">O-acetylserine/cysteine efflux transporter</fullName>
    </submittedName>
</protein>
<dbReference type="EMBL" id="SLXO01000001">
    <property type="protein sequence ID" value="TCP38179.1"/>
    <property type="molecule type" value="Genomic_DNA"/>
</dbReference>
<feature type="transmembrane region" description="Helical" evidence="5">
    <location>
        <begin position="202"/>
        <end position="224"/>
    </location>
</feature>
<evidence type="ECO:0000313" key="7">
    <source>
        <dbReference type="EMBL" id="TCP38179.1"/>
    </source>
</evidence>
<feature type="transmembrane region" description="Helical" evidence="5">
    <location>
        <begin position="261"/>
        <end position="279"/>
    </location>
</feature>
<feature type="transmembrane region" description="Helical" evidence="5">
    <location>
        <begin position="115"/>
        <end position="134"/>
    </location>
</feature>
<dbReference type="AlphaFoldDB" id="A0A4R2PQT7"/>
<gene>
    <name evidence="7" type="ORF">EV659_10175</name>
</gene>
<dbReference type="InterPro" id="IPR050638">
    <property type="entry name" value="AA-Vitamin_Transporters"/>
</dbReference>
<evidence type="ECO:0000259" key="6">
    <source>
        <dbReference type="Pfam" id="PF00892"/>
    </source>
</evidence>
<feature type="transmembrane region" description="Helical" evidence="5">
    <location>
        <begin position="7"/>
        <end position="27"/>
    </location>
</feature>
<evidence type="ECO:0000313" key="8">
    <source>
        <dbReference type="Proteomes" id="UP000295399"/>
    </source>
</evidence>
<dbReference type="RefSeq" id="WP_132706444.1">
    <property type="nucleotide sequence ID" value="NZ_JACIGF010000001.1"/>
</dbReference>
<proteinExistence type="predicted"/>
<feature type="transmembrane region" description="Helical" evidence="5">
    <location>
        <begin position="236"/>
        <end position="255"/>
    </location>
</feature>
<dbReference type="SUPFAM" id="SSF103481">
    <property type="entry name" value="Multidrug resistance efflux transporter EmrE"/>
    <property type="match status" value="2"/>
</dbReference>
<dbReference type="PANTHER" id="PTHR32322:SF9">
    <property type="entry name" value="AMINO-ACID METABOLITE EFFLUX PUMP-RELATED"/>
    <property type="match status" value="1"/>
</dbReference>
<evidence type="ECO:0000256" key="3">
    <source>
        <dbReference type="ARBA" id="ARBA00022989"/>
    </source>
</evidence>
<dbReference type="InterPro" id="IPR000620">
    <property type="entry name" value="EamA_dom"/>
</dbReference>
<keyword evidence="4 5" id="KW-0472">Membrane</keyword>
<name>A0A4R2PQT7_RHOSA</name>
<evidence type="ECO:0000256" key="5">
    <source>
        <dbReference type="SAM" id="Phobius"/>
    </source>
</evidence>
<dbReference type="PANTHER" id="PTHR32322">
    <property type="entry name" value="INNER MEMBRANE TRANSPORTER"/>
    <property type="match status" value="1"/>
</dbReference>
<accession>A0A4R2PQT7</accession>
<feature type="transmembrane region" description="Helical" evidence="5">
    <location>
        <begin position="86"/>
        <end position="108"/>
    </location>
</feature>
<feature type="transmembrane region" description="Helical" evidence="5">
    <location>
        <begin position="171"/>
        <end position="190"/>
    </location>
</feature>
<reference evidence="7 8" key="1">
    <citation type="submission" date="2019-03" db="EMBL/GenBank/DDBJ databases">
        <title>Genomic Encyclopedia of Type Strains, Phase IV (KMG-IV): sequencing the most valuable type-strain genomes for metagenomic binning, comparative biology and taxonomic classification.</title>
        <authorList>
            <person name="Goeker M."/>
        </authorList>
    </citation>
    <scope>NUCLEOTIDE SEQUENCE [LARGE SCALE GENOMIC DNA]</scope>
    <source>
        <strain evidence="7 8">DSM 2132</strain>
    </source>
</reference>
<keyword evidence="8" id="KW-1185">Reference proteome</keyword>
<evidence type="ECO:0000256" key="4">
    <source>
        <dbReference type="ARBA" id="ARBA00023136"/>
    </source>
</evidence>
<dbReference type="FunCoup" id="A0A4R2PQT7">
    <property type="interactions" value="96"/>
</dbReference>
<comment type="caution">
    <text evidence="7">The sequence shown here is derived from an EMBL/GenBank/DDBJ whole genome shotgun (WGS) entry which is preliminary data.</text>
</comment>
<organism evidence="7 8">
    <name type="scientific">Rhodothalassium salexigens DSM 2132</name>
    <dbReference type="NCBI Taxonomy" id="1188247"/>
    <lineage>
        <taxon>Bacteria</taxon>
        <taxon>Pseudomonadati</taxon>
        <taxon>Pseudomonadota</taxon>
        <taxon>Alphaproteobacteria</taxon>
        <taxon>Rhodothalassiales</taxon>
        <taxon>Rhodothalassiaceae</taxon>
        <taxon>Rhodothalassium</taxon>
    </lineage>
</organism>
<feature type="transmembrane region" description="Helical" evidence="5">
    <location>
        <begin position="33"/>
        <end position="51"/>
    </location>
</feature>
<keyword evidence="2 5" id="KW-0812">Transmembrane</keyword>
<sequence>MRPVHLALVILIAIVWGLNFVVVLQVVADLPPVFANAIRFAIVLVLLAPFLRPVPGRMARLIGVALVLGVVHFGLVFVAMSRTVDLAPVIVAAQTNVPFATLLAVLAFGERIGLWRTLGIALSFAGVLLIGLDPAGFDNVVAMGLILGSAFAYGLSANLLRKLVGVSAMTVQAWVAAMAVPGSLLVSWVAETGQIAAVQNAGWAAWGGLLYGAVAATIVGHVGMTYLFQRYAVTTVSPYMLMMPVFATAFAVWLADEALTWRAVVGGLVTISGVGLITLRNRLRYRQQRQARRAAAAAAAVAPPGGRRLGQDET</sequence>
<dbReference type="OrthoDB" id="7158585at2"/>
<dbReference type="Proteomes" id="UP000295399">
    <property type="component" value="Unassembled WGS sequence"/>
</dbReference>